<accession>A0ABU0DA02</accession>
<dbReference type="SUPFAM" id="SSF51735">
    <property type="entry name" value="NAD(P)-binding Rossmann-fold domains"/>
    <property type="match status" value="1"/>
</dbReference>
<dbReference type="PANTHER" id="PTHR43377:SF1">
    <property type="entry name" value="BILIVERDIN REDUCTASE A"/>
    <property type="match status" value="1"/>
</dbReference>
<dbReference type="InterPro" id="IPR004104">
    <property type="entry name" value="Gfo/Idh/MocA-like_OxRdtase_C"/>
</dbReference>
<dbReference type="Gene3D" id="3.30.360.10">
    <property type="entry name" value="Dihydrodipicolinate Reductase, domain 2"/>
    <property type="match status" value="1"/>
</dbReference>
<keyword evidence="5" id="KW-1185">Reference proteome</keyword>
<dbReference type="Pfam" id="PF02894">
    <property type="entry name" value="GFO_IDH_MocA_C"/>
    <property type="match status" value="1"/>
</dbReference>
<evidence type="ECO:0000259" key="2">
    <source>
        <dbReference type="Pfam" id="PF01408"/>
    </source>
</evidence>
<evidence type="ECO:0000313" key="4">
    <source>
        <dbReference type="EMBL" id="MDQ0345247.1"/>
    </source>
</evidence>
<dbReference type="InterPro" id="IPR000683">
    <property type="entry name" value="Gfo/Idh/MocA-like_OxRdtase_N"/>
</dbReference>
<dbReference type="EMBL" id="JAUSUO010000014">
    <property type="protein sequence ID" value="MDQ0345247.1"/>
    <property type="molecule type" value="Genomic_DNA"/>
</dbReference>
<dbReference type="InterPro" id="IPR051450">
    <property type="entry name" value="Gfo/Idh/MocA_Oxidoreductases"/>
</dbReference>
<gene>
    <name evidence="4" type="ORF">J2S14_004094</name>
</gene>
<dbReference type="Pfam" id="PF01408">
    <property type="entry name" value="GFO_IDH_MocA"/>
    <property type="match status" value="1"/>
</dbReference>
<dbReference type="SUPFAM" id="SSF55347">
    <property type="entry name" value="Glyceraldehyde-3-phosphate dehydrogenase-like, C-terminal domain"/>
    <property type="match status" value="1"/>
</dbReference>
<feature type="domain" description="Gfo/Idh/MocA-like oxidoreductase N-terminal" evidence="2">
    <location>
        <begin position="4"/>
        <end position="117"/>
    </location>
</feature>
<comment type="similarity">
    <text evidence="1">Belongs to the Gfo/Idh/MocA family.</text>
</comment>
<name>A0ABU0DA02_9BACI</name>
<reference evidence="4 5" key="1">
    <citation type="submission" date="2023-07" db="EMBL/GenBank/DDBJ databases">
        <title>Genomic Encyclopedia of Type Strains, Phase IV (KMG-IV): sequencing the most valuable type-strain genomes for metagenomic binning, comparative biology and taxonomic classification.</title>
        <authorList>
            <person name="Goeker M."/>
        </authorList>
    </citation>
    <scope>NUCLEOTIDE SEQUENCE [LARGE SCALE GENOMIC DNA]</scope>
    <source>
        <strain evidence="4 5">DSM 27848</strain>
    </source>
</reference>
<evidence type="ECO:0000313" key="5">
    <source>
        <dbReference type="Proteomes" id="UP001232343"/>
    </source>
</evidence>
<sequence>MQYVLIVGLGSMGRTHLRAYQEMNNVRIAGIVDIQEQLELNNKDISFFNSFDEAVETLERIDVIDICLPTYLHKEYVKKAAELGKHVICEKPIARTLEEAKSMIDICQKNNVRLFIGQVVRFFPEYERAKRLIEAGTIGKPGIIRTSRNGKFPKAWNDWYSNYQNSGGVVLDLLIHDFDFLRWCFGEVNRVYAKGLMGREFAKIDYALVTLRFESGTIAHVEGSWAHDKFYTAYEFAGDNGSMEFDSRRYAFTAIKKRNVEDNSITISQNPLNENPYYQELTHFIECIEKNSPPIVTAEDAIKALEISLAAKKSMQMNKPVYLKEIL</sequence>
<comment type="caution">
    <text evidence="4">The sequence shown here is derived from an EMBL/GenBank/DDBJ whole genome shotgun (WGS) entry which is preliminary data.</text>
</comment>
<evidence type="ECO:0000259" key="3">
    <source>
        <dbReference type="Pfam" id="PF02894"/>
    </source>
</evidence>
<protein>
    <submittedName>
        <fullName evidence="4">Dehydrogenase</fullName>
    </submittedName>
</protein>
<feature type="domain" description="Gfo/Idh/MocA-like oxidoreductase C-terminal" evidence="3">
    <location>
        <begin position="130"/>
        <end position="322"/>
    </location>
</feature>
<dbReference type="RefSeq" id="WP_244682100.1">
    <property type="nucleotide sequence ID" value="NZ_JALIRM010000009.1"/>
</dbReference>
<dbReference type="Gene3D" id="3.40.50.720">
    <property type="entry name" value="NAD(P)-binding Rossmann-like Domain"/>
    <property type="match status" value="1"/>
</dbReference>
<dbReference type="PANTHER" id="PTHR43377">
    <property type="entry name" value="BILIVERDIN REDUCTASE A"/>
    <property type="match status" value="1"/>
</dbReference>
<organism evidence="4 5">
    <name type="scientific">Lederbergia wuyishanensis</name>
    <dbReference type="NCBI Taxonomy" id="1347903"/>
    <lineage>
        <taxon>Bacteria</taxon>
        <taxon>Bacillati</taxon>
        <taxon>Bacillota</taxon>
        <taxon>Bacilli</taxon>
        <taxon>Bacillales</taxon>
        <taxon>Bacillaceae</taxon>
        <taxon>Lederbergia</taxon>
    </lineage>
</organism>
<dbReference type="Proteomes" id="UP001232343">
    <property type="component" value="Unassembled WGS sequence"/>
</dbReference>
<proteinExistence type="inferred from homology"/>
<evidence type="ECO:0000256" key="1">
    <source>
        <dbReference type="ARBA" id="ARBA00010928"/>
    </source>
</evidence>
<dbReference type="InterPro" id="IPR036291">
    <property type="entry name" value="NAD(P)-bd_dom_sf"/>
</dbReference>